<dbReference type="FunFam" id="3.40.50.720:FF:000143">
    <property type="entry name" value="Fatty acyl-CoA reductase"/>
    <property type="match status" value="1"/>
</dbReference>
<keyword evidence="7 10" id="KW-0443">Lipid metabolism</keyword>
<dbReference type="InterPro" id="IPR026055">
    <property type="entry name" value="FAR"/>
</dbReference>
<evidence type="ECO:0000256" key="6">
    <source>
        <dbReference type="ARBA" id="ARBA00022989"/>
    </source>
</evidence>
<sequence>MAENSEIADFYKERTVFITGATGFMGKVLVEKLLFSCPDLKRIYVLIRTKRGIPPALRIEEIFKIPLFERLRRQHPDRLSKVTALEGDVSLEGVGVSAPDRATLVSQVSVVFHLAASLKLEGRLKQLVNTNLQGTQRVLDLCSQMEQLKMMLHLSTAFCHVDVVEMEERVYSGDTDPQDVIAITRWMDAQSLDNVTARLISPHPNCYTYTKRLAETLVDKSRKIIPVSIARPSIVTPAIEEPMAGWVDNLNGPMGLLVGGGKGVIRTMHCRGELCAQVIPVDKAINAIIAFVPSAAAIYEKNRNTETPVMNITQEGFVDPVTWSEVLEKGKRLAWENPFEMMLWYPNGSIHASWLMHSICVLLFHWLPAYFIDLMMLVFQQKTFMVRIQTRIQEGLRSLQYFTTKEWKFHNKIMHKLCRSMSAADKKSFPIEAPKDFQLENYLRHCILGARQYLMKEDPATLPRQRKVIKLLYVLDRLVAMTFYMLILWTIYNNSQVLLKLIGGSNTGTVSLTPFNSRIK</sequence>
<gene>
    <name evidence="13" type="ORF">LSTR_LSTR002872</name>
</gene>
<evidence type="ECO:0000259" key="12">
    <source>
        <dbReference type="Pfam" id="PF07993"/>
    </source>
</evidence>
<proteinExistence type="inferred from homology"/>
<dbReference type="InterPro" id="IPR033640">
    <property type="entry name" value="FAR_C"/>
</dbReference>
<evidence type="ECO:0000256" key="9">
    <source>
        <dbReference type="ARBA" id="ARBA00052530"/>
    </source>
</evidence>
<keyword evidence="8 10" id="KW-0472">Membrane</keyword>
<evidence type="ECO:0000313" key="14">
    <source>
        <dbReference type="Proteomes" id="UP000291343"/>
    </source>
</evidence>
<dbReference type="AlphaFoldDB" id="A0A482XZU0"/>
<evidence type="ECO:0000256" key="1">
    <source>
        <dbReference type="ARBA" id="ARBA00004141"/>
    </source>
</evidence>
<dbReference type="CDD" id="cd05236">
    <property type="entry name" value="FAR-N_SDR_e"/>
    <property type="match status" value="1"/>
</dbReference>
<dbReference type="GO" id="GO:0035336">
    <property type="term" value="P:long-chain fatty-acyl-CoA metabolic process"/>
    <property type="evidence" value="ECO:0007669"/>
    <property type="project" value="TreeGrafter"/>
</dbReference>
<dbReference type="InParanoid" id="A0A482XZU0"/>
<comment type="caution">
    <text evidence="13">The sequence shown here is derived from an EMBL/GenBank/DDBJ whole genome shotgun (WGS) entry which is preliminary data.</text>
</comment>
<comment type="similarity">
    <text evidence="2 10">Belongs to the fatty acyl-CoA reductase family.</text>
</comment>
<keyword evidence="14" id="KW-1185">Reference proteome</keyword>
<dbReference type="CDD" id="cd09071">
    <property type="entry name" value="FAR_C"/>
    <property type="match status" value="1"/>
</dbReference>
<keyword evidence="5 10" id="KW-0521">NADP</keyword>
<dbReference type="InterPro" id="IPR036291">
    <property type="entry name" value="NAD(P)-bd_dom_sf"/>
</dbReference>
<evidence type="ECO:0000256" key="4">
    <source>
        <dbReference type="ARBA" id="ARBA00022692"/>
    </source>
</evidence>
<dbReference type="SUPFAM" id="SSF51735">
    <property type="entry name" value="NAD(P)-binding Rossmann-fold domains"/>
    <property type="match status" value="1"/>
</dbReference>
<dbReference type="PANTHER" id="PTHR11011">
    <property type="entry name" value="MALE STERILITY PROTEIN 2-RELATED"/>
    <property type="match status" value="1"/>
</dbReference>
<dbReference type="Pfam" id="PF07993">
    <property type="entry name" value="NAD_binding_4"/>
    <property type="match status" value="1"/>
</dbReference>
<evidence type="ECO:0000256" key="10">
    <source>
        <dbReference type="RuleBase" id="RU363097"/>
    </source>
</evidence>
<accession>A0A482XZU0</accession>
<dbReference type="PANTHER" id="PTHR11011:SF12">
    <property type="entry name" value="FATTY ACYL-COA REDUCTASE"/>
    <property type="match status" value="1"/>
</dbReference>
<feature type="domain" description="Thioester reductase (TE)" evidence="12">
    <location>
        <begin position="18"/>
        <end position="288"/>
    </location>
</feature>
<keyword evidence="10" id="KW-0560">Oxidoreductase</keyword>
<dbReference type="GO" id="GO:0080019">
    <property type="term" value="F:alcohol-forming very long-chain fatty acyl-CoA reductase activity"/>
    <property type="evidence" value="ECO:0007669"/>
    <property type="project" value="InterPro"/>
</dbReference>
<evidence type="ECO:0000256" key="5">
    <source>
        <dbReference type="ARBA" id="ARBA00022857"/>
    </source>
</evidence>
<protein>
    <recommendedName>
        <fullName evidence="10">Fatty acyl-CoA reductase</fullName>
        <ecNumber evidence="10">1.2.1.84</ecNumber>
    </recommendedName>
</protein>
<evidence type="ECO:0000256" key="3">
    <source>
        <dbReference type="ARBA" id="ARBA00022516"/>
    </source>
</evidence>
<dbReference type="EC" id="1.2.1.84" evidence="10"/>
<dbReference type="STRING" id="195883.A0A482XZU0"/>
<comment type="catalytic activity">
    <reaction evidence="9 10">
        <text>a long-chain fatty acyl-CoA + 2 NADPH + 2 H(+) = a long-chain primary fatty alcohol + 2 NADP(+) + CoA</text>
        <dbReference type="Rhea" id="RHEA:52716"/>
        <dbReference type="ChEBI" id="CHEBI:15378"/>
        <dbReference type="ChEBI" id="CHEBI:57287"/>
        <dbReference type="ChEBI" id="CHEBI:57783"/>
        <dbReference type="ChEBI" id="CHEBI:58349"/>
        <dbReference type="ChEBI" id="CHEBI:77396"/>
        <dbReference type="ChEBI" id="CHEBI:83139"/>
        <dbReference type="EC" id="1.2.1.84"/>
    </reaction>
</comment>
<comment type="function">
    <text evidence="10">Catalyzes the reduction of fatty acyl-CoA to fatty alcohols.</text>
</comment>
<keyword evidence="6 10" id="KW-1133">Transmembrane helix</keyword>
<keyword evidence="3 10" id="KW-0444">Lipid biosynthesis</keyword>
<dbReference type="GO" id="GO:0102965">
    <property type="term" value="F:alcohol-forming long-chain fatty acyl-CoA reductase activity"/>
    <property type="evidence" value="ECO:0007669"/>
    <property type="project" value="UniProtKB-EC"/>
</dbReference>
<feature type="transmembrane region" description="Helical" evidence="10">
    <location>
        <begin position="354"/>
        <end position="379"/>
    </location>
</feature>
<dbReference type="Gene3D" id="3.40.50.720">
    <property type="entry name" value="NAD(P)-binding Rossmann-like Domain"/>
    <property type="match status" value="1"/>
</dbReference>
<comment type="subcellular location">
    <subcellularLocation>
        <location evidence="1">Membrane</location>
        <topology evidence="1">Multi-pass membrane protein</topology>
    </subcellularLocation>
</comment>
<dbReference type="FunCoup" id="A0A482XZU0">
    <property type="interactions" value="57"/>
</dbReference>
<feature type="transmembrane region" description="Helical" evidence="10">
    <location>
        <begin position="471"/>
        <end position="492"/>
    </location>
</feature>
<dbReference type="GO" id="GO:0005777">
    <property type="term" value="C:peroxisome"/>
    <property type="evidence" value="ECO:0007669"/>
    <property type="project" value="TreeGrafter"/>
</dbReference>
<evidence type="ECO:0000256" key="8">
    <source>
        <dbReference type="ARBA" id="ARBA00023136"/>
    </source>
</evidence>
<evidence type="ECO:0000259" key="11">
    <source>
        <dbReference type="Pfam" id="PF03015"/>
    </source>
</evidence>
<name>A0A482XZU0_LAOST</name>
<dbReference type="SMR" id="A0A482XZU0"/>
<dbReference type="Pfam" id="PF03015">
    <property type="entry name" value="Sterile"/>
    <property type="match status" value="1"/>
</dbReference>
<dbReference type="OrthoDB" id="429813at2759"/>
<evidence type="ECO:0000313" key="13">
    <source>
        <dbReference type="EMBL" id="RZF49251.1"/>
    </source>
</evidence>
<evidence type="ECO:0000256" key="7">
    <source>
        <dbReference type="ARBA" id="ARBA00023098"/>
    </source>
</evidence>
<dbReference type="InterPro" id="IPR013120">
    <property type="entry name" value="FAR_NAD-bd"/>
</dbReference>
<reference evidence="13 14" key="1">
    <citation type="journal article" date="2017" name="Gigascience">
        <title>Genome sequence of the small brown planthopper, Laodelphax striatellus.</title>
        <authorList>
            <person name="Zhu J."/>
            <person name="Jiang F."/>
            <person name="Wang X."/>
            <person name="Yang P."/>
            <person name="Bao Y."/>
            <person name="Zhao W."/>
            <person name="Wang W."/>
            <person name="Lu H."/>
            <person name="Wang Q."/>
            <person name="Cui N."/>
            <person name="Li J."/>
            <person name="Chen X."/>
            <person name="Luo L."/>
            <person name="Yu J."/>
            <person name="Kang L."/>
            <person name="Cui F."/>
        </authorList>
    </citation>
    <scope>NUCLEOTIDE SEQUENCE [LARGE SCALE GENOMIC DNA]</scope>
    <source>
        <strain evidence="13">Lst14</strain>
    </source>
</reference>
<dbReference type="Proteomes" id="UP000291343">
    <property type="component" value="Unassembled WGS sequence"/>
</dbReference>
<dbReference type="GO" id="GO:0016020">
    <property type="term" value="C:membrane"/>
    <property type="evidence" value="ECO:0007669"/>
    <property type="project" value="UniProtKB-SubCell"/>
</dbReference>
<dbReference type="EMBL" id="QKKF02000132">
    <property type="protein sequence ID" value="RZF49251.1"/>
    <property type="molecule type" value="Genomic_DNA"/>
</dbReference>
<feature type="domain" description="Fatty acyl-CoA reductase C-terminal" evidence="11">
    <location>
        <begin position="364"/>
        <end position="457"/>
    </location>
</feature>
<keyword evidence="4 10" id="KW-0812">Transmembrane</keyword>
<organism evidence="13 14">
    <name type="scientific">Laodelphax striatellus</name>
    <name type="common">Small brown planthopper</name>
    <name type="synonym">Delphax striatella</name>
    <dbReference type="NCBI Taxonomy" id="195883"/>
    <lineage>
        <taxon>Eukaryota</taxon>
        <taxon>Metazoa</taxon>
        <taxon>Ecdysozoa</taxon>
        <taxon>Arthropoda</taxon>
        <taxon>Hexapoda</taxon>
        <taxon>Insecta</taxon>
        <taxon>Pterygota</taxon>
        <taxon>Neoptera</taxon>
        <taxon>Paraneoptera</taxon>
        <taxon>Hemiptera</taxon>
        <taxon>Auchenorrhyncha</taxon>
        <taxon>Fulgoroidea</taxon>
        <taxon>Delphacidae</taxon>
        <taxon>Criomorphinae</taxon>
        <taxon>Laodelphax</taxon>
    </lineage>
</organism>
<evidence type="ECO:0000256" key="2">
    <source>
        <dbReference type="ARBA" id="ARBA00005928"/>
    </source>
</evidence>